<accession>A0A7J6B910</accession>
<evidence type="ECO:0000256" key="8">
    <source>
        <dbReference type="ARBA" id="ARBA00023157"/>
    </source>
</evidence>
<dbReference type="GO" id="GO:0060070">
    <property type="term" value="P:canonical Wnt signaling pathway"/>
    <property type="evidence" value="ECO:0007669"/>
    <property type="project" value="TreeGrafter"/>
</dbReference>
<dbReference type="Gene3D" id="3.30.2460.20">
    <property type="match status" value="1"/>
</dbReference>
<evidence type="ECO:0000256" key="11">
    <source>
        <dbReference type="PROSITE-ProRule" id="PRU00023"/>
    </source>
</evidence>
<dbReference type="FunFam" id="1.25.40.20:FF:000663">
    <property type="entry name" value="Ankyrin repeat, SAM and basic leucine zipper domain-containing 1"/>
    <property type="match status" value="1"/>
</dbReference>
<comment type="caution">
    <text evidence="15">The sequence shown here is derived from an EMBL/GenBank/DDBJ whole genome shotgun (WGS) entry which is preliminary data.</text>
</comment>
<feature type="repeat" description="ANK" evidence="11">
    <location>
        <begin position="180"/>
        <end position="212"/>
    </location>
</feature>
<name>A0A7J6B910_AMEME</name>
<dbReference type="FunFam" id="1.10.150.50:FF:000089">
    <property type="entry name" value="Ankyrin repeat, SAM and basic leucine zipper domain-containing 1"/>
    <property type="match status" value="1"/>
</dbReference>
<dbReference type="InterPro" id="IPR001660">
    <property type="entry name" value="SAM"/>
</dbReference>
<dbReference type="AlphaFoldDB" id="A0A7J6B910"/>
<dbReference type="SUPFAM" id="SSF47769">
    <property type="entry name" value="SAM/Pointed domain"/>
    <property type="match status" value="1"/>
</dbReference>
<keyword evidence="7" id="KW-0732">Signal</keyword>
<dbReference type="PRINTS" id="PR01842">
    <property type="entry name" value="WNT2PROTEIN"/>
</dbReference>
<dbReference type="PRINTS" id="PR01349">
    <property type="entry name" value="WNTPROTEIN"/>
</dbReference>
<keyword evidence="4" id="KW-0964">Secreted</keyword>
<dbReference type="Proteomes" id="UP000593565">
    <property type="component" value="Unassembled WGS sequence"/>
</dbReference>
<gene>
    <name evidence="15" type="ORF">AMELA_G00038280</name>
</gene>
<evidence type="ECO:0000256" key="9">
    <source>
        <dbReference type="ARBA" id="ARBA00023180"/>
    </source>
</evidence>
<evidence type="ECO:0000259" key="14">
    <source>
        <dbReference type="PROSITE" id="PS50105"/>
    </source>
</evidence>
<comment type="similarity">
    <text evidence="2 12">Belongs to the Wnt family.</text>
</comment>
<feature type="repeat" description="ANK" evidence="11">
    <location>
        <begin position="76"/>
        <end position="108"/>
    </location>
</feature>
<dbReference type="SMART" id="SM00454">
    <property type="entry name" value="SAM"/>
    <property type="match status" value="1"/>
</dbReference>
<keyword evidence="8" id="KW-1015">Disulfide bond</keyword>
<evidence type="ECO:0000313" key="16">
    <source>
        <dbReference type="Proteomes" id="UP000593565"/>
    </source>
</evidence>
<evidence type="ECO:0000256" key="2">
    <source>
        <dbReference type="ARBA" id="ARBA00005683"/>
    </source>
</evidence>
<evidence type="ECO:0000256" key="5">
    <source>
        <dbReference type="ARBA" id="ARBA00022530"/>
    </source>
</evidence>
<keyword evidence="3 12" id="KW-0217">Developmental protein</keyword>
<feature type="repeat" description="ANK" evidence="11">
    <location>
        <begin position="147"/>
        <end position="179"/>
    </location>
</feature>
<dbReference type="Pfam" id="PF13637">
    <property type="entry name" value="Ank_4"/>
    <property type="match status" value="1"/>
</dbReference>
<dbReference type="PROSITE" id="PS50297">
    <property type="entry name" value="ANK_REP_REGION"/>
    <property type="match status" value="3"/>
</dbReference>
<dbReference type="Pfam" id="PF00110">
    <property type="entry name" value="wnt"/>
    <property type="match status" value="1"/>
</dbReference>
<dbReference type="SMART" id="SM00248">
    <property type="entry name" value="ANK"/>
    <property type="match status" value="6"/>
</dbReference>
<keyword evidence="16" id="KW-1185">Reference proteome</keyword>
<dbReference type="InterPro" id="IPR043158">
    <property type="entry name" value="Wnt_C"/>
</dbReference>
<dbReference type="GO" id="GO:0045165">
    <property type="term" value="P:cell fate commitment"/>
    <property type="evidence" value="ECO:0007669"/>
    <property type="project" value="TreeGrafter"/>
</dbReference>
<evidence type="ECO:0000256" key="1">
    <source>
        <dbReference type="ARBA" id="ARBA00004498"/>
    </source>
</evidence>
<dbReference type="SUPFAM" id="SSF48403">
    <property type="entry name" value="Ankyrin repeat"/>
    <property type="match status" value="1"/>
</dbReference>
<dbReference type="GO" id="GO:0005615">
    <property type="term" value="C:extracellular space"/>
    <property type="evidence" value="ECO:0007669"/>
    <property type="project" value="TreeGrafter"/>
</dbReference>
<evidence type="ECO:0000256" key="4">
    <source>
        <dbReference type="ARBA" id="ARBA00022525"/>
    </source>
</evidence>
<keyword evidence="5" id="KW-0272">Extracellular matrix</keyword>
<keyword evidence="9" id="KW-0325">Glycoprotein</keyword>
<dbReference type="PANTHER" id="PTHR12027:SF86">
    <property type="entry name" value="PROTEIN WNT-2"/>
    <property type="match status" value="1"/>
</dbReference>
<sequence>MLDHTEYSFPAGDESDGSSDEWDFGCISNAKKRDPVATLAPEDNLSVLKRAITAGDVDLVRKLLDSGMDVETRLGFEWTPLMCAVHVGHCELAELLLDRGASANFSRDHYTVLMAACTANSSTEENISKCVALLLSRNADPNVYSRTRMTCLMLAARNGYSQVINLLVSHGAKLNSQDDSGYTALMSAVRYGHEAAVLKLLQLGADKSIKCKSGNTAADLAKSLKHLQICRILDSSSNSVVNGALSSKAETVFNILSRNPEPLSSSKESSAKLSDLELLLHGLNLEYLSDIMADNDITWSYLLTMEKDDLEKIGVTDAEDQKKILNAVQEIHLDGVNLDTLFRLDNIDSGTEELYNFLISLRQQCCYLTEMVQDVISKFPRSTSQLVLTWDPKKEAQSICTELVAQTGDLQKELVCLRNLLGKLDPNDYTFQDPLPSSQTSRRTRVIKKLAVAVFGAGLLLLLSQARHFRAYLYMGTLGSQVMCDNIPGLVSKQRQMCRQQPGVMQAISGGVNEWISECQHQFRHHRWNCNTVAREHSVFGKLLHRSSREAAFVYAISSAGMVHTLTRACSQGELESCSCDPGKKGSSHDTKGSFDWGGCSDHVDHAIKFTQAFVDAKEKKERDARALMNLHNNRAGRRAVKRFMTLECKCHGVSGSCNIRTCWLAMGDFRQTGDYLRTKYNSATQVVMNRYGTGFTVTHRKLRKPTKNDLVYFEDSPDYCIWDHESGSVGTGGRVCNRTSHGADSCEVMCCGRGYDTSRVSRTTKCECKFQWCCSVHCRDCHEEVDIHTCKAQS</sequence>
<organism evidence="15 16">
    <name type="scientific">Ameiurus melas</name>
    <name type="common">Black bullhead</name>
    <name type="synonym">Silurus melas</name>
    <dbReference type="NCBI Taxonomy" id="219545"/>
    <lineage>
        <taxon>Eukaryota</taxon>
        <taxon>Metazoa</taxon>
        <taxon>Chordata</taxon>
        <taxon>Craniata</taxon>
        <taxon>Vertebrata</taxon>
        <taxon>Euteleostomi</taxon>
        <taxon>Actinopterygii</taxon>
        <taxon>Neopterygii</taxon>
        <taxon>Teleostei</taxon>
        <taxon>Ostariophysi</taxon>
        <taxon>Siluriformes</taxon>
        <taxon>Ictaluridae</taxon>
        <taxon>Ameiurus</taxon>
    </lineage>
</organism>
<dbReference type="PROSITE" id="PS00246">
    <property type="entry name" value="WNT1"/>
    <property type="match status" value="1"/>
</dbReference>
<comment type="function">
    <text evidence="12">Ligand for members of the frizzled family of seven transmembrane receptors.</text>
</comment>
<reference evidence="15 16" key="1">
    <citation type="submission" date="2020-02" db="EMBL/GenBank/DDBJ databases">
        <title>A chromosome-scale genome assembly of the black bullhead catfish (Ameiurus melas).</title>
        <authorList>
            <person name="Wen M."/>
            <person name="Zham M."/>
            <person name="Cabau C."/>
            <person name="Klopp C."/>
            <person name="Donnadieu C."/>
            <person name="Roques C."/>
            <person name="Bouchez O."/>
            <person name="Lampietro C."/>
            <person name="Jouanno E."/>
            <person name="Herpin A."/>
            <person name="Louis A."/>
            <person name="Berthelot C."/>
            <person name="Parey E."/>
            <person name="Roest-Crollius H."/>
            <person name="Braasch I."/>
            <person name="Postlethwait J."/>
            <person name="Robinson-Rechavi M."/>
            <person name="Echchiki A."/>
            <person name="Begum T."/>
            <person name="Montfort J."/>
            <person name="Schartl M."/>
            <person name="Bobe J."/>
            <person name="Guiguen Y."/>
        </authorList>
    </citation>
    <scope>NUCLEOTIDE SEQUENCE [LARGE SCALE GENOMIC DNA]</scope>
    <source>
        <strain evidence="15">M_S1</strain>
        <tissue evidence="15">Blood</tissue>
    </source>
</reference>
<dbReference type="PROSITE" id="PS50105">
    <property type="entry name" value="SAM_DOMAIN"/>
    <property type="match status" value="1"/>
</dbReference>
<dbReference type="InterPro" id="IPR002110">
    <property type="entry name" value="Ankyrin_rpt"/>
</dbReference>
<dbReference type="Gene3D" id="1.10.150.50">
    <property type="entry name" value="Transcription Factor, Ets-1"/>
    <property type="match status" value="1"/>
</dbReference>
<keyword evidence="6 12" id="KW-0879">Wnt signaling pathway</keyword>
<evidence type="ECO:0000256" key="13">
    <source>
        <dbReference type="SAM" id="MobiDB-lite"/>
    </source>
</evidence>
<keyword evidence="10" id="KW-0449">Lipoprotein</keyword>
<evidence type="ECO:0000256" key="7">
    <source>
        <dbReference type="ARBA" id="ARBA00022729"/>
    </source>
</evidence>
<feature type="domain" description="SAM" evidence="14">
    <location>
        <begin position="271"/>
        <end position="334"/>
    </location>
</feature>
<dbReference type="SMART" id="SM00097">
    <property type="entry name" value="WNT1"/>
    <property type="match status" value="1"/>
</dbReference>
<dbReference type="GO" id="GO:0005109">
    <property type="term" value="F:frizzled binding"/>
    <property type="evidence" value="ECO:0007669"/>
    <property type="project" value="TreeGrafter"/>
</dbReference>
<evidence type="ECO:0000256" key="12">
    <source>
        <dbReference type="RuleBase" id="RU003500"/>
    </source>
</evidence>
<dbReference type="EMBL" id="JAAGNN010000003">
    <property type="protein sequence ID" value="KAF4091554.1"/>
    <property type="molecule type" value="Genomic_DNA"/>
</dbReference>
<dbReference type="PANTHER" id="PTHR12027">
    <property type="entry name" value="WNT RELATED"/>
    <property type="match status" value="1"/>
</dbReference>
<comment type="subcellular location">
    <subcellularLocation>
        <location evidence="1 12">Secreted</location>
        <location evidence="1 12">Extracellular space</location>
        <location evidence="1 12">Extracellular matrix</location>
    </subcellularLocation>
</comment>
<dbReference type="PROSITE" id="PS50088">
    <property type="entry name" value="ANK_REPEAT"/>
    <property type="match status" value="3"/>
</dbReference>
<evidence type="ECO:0000256" key="6">
    <source>
        <dbReference type="ARBA" id="ARBA00022687"/>
    </source>
</evidence>
<evidence type="ECO:0000256" key="10">
    <source>
        <dbReference type="ARBA" id="ARBA00023288"/>
    </source>
</evidence>
<keyword evidence="11" id="KW-0040">ANK repeat</keyword>
<dbReference type="FunFam" id="3.30.2460.20:FF:000001">
    <property type="entry name" value="Wnt homolog"/>
    <property type="match status" value="1"/>
</dbReference>
<dbReference type="InterPro" id="IPR013761">
    <property type="entry name" value="SAM/pointed_sf"/>
</dbReference>
<feature type="region of interest" description="Disordered" evidence="13">
    <location>
        <begin position="1"/>
        <end position="20"/>
    </location>
</feature>
<dbReference type="InterPro" id="IPR005817">
    <property type="entry name" value="Wnt"/>
</dbReference>
<protein>
    <recommendedName>
        <fullName evidence="12">Protein Wnt</fullName>
    </recommendedName>
</protein>
<dbReference type="GO" id="GO:0005125">
    <property type="term" value="F:cytokine activity"/>
    <property type="evidence" value="ECO:0007669"/>
    <property type="project" value="TreeGrafter"/>
</dbReference>
<dbReference type="Pfam" id="PF12796">
    <property type="entry name" value="Ank_2"/>
    <property type="match status" value="1"/>
</dbReference>
<dbReference type="InterPro" id="IPR018161">
    <property type="entry name" value="Wnt_CS"/>
</dbReference>
<dbReference type="InterPro" id="IPR009140">
    <property type="entry name" value="Wnt2"/>
</dbReference>
<evidence type="ECO:0000256" key="3">
    <source>
        <dbReference type="ARBA" id="ARBA00022473"/>
    </source>
</evidence>
<dbReference type="GO" id="GO:0048513">
    <property type="term" value="P:animal organ development"/>
    <property type="evidence" value="ECO:0007669"/>
    <property type="project" value="UniProtKB-ARBA"/>
</dbReference>
<dbReference type="GO" id="GO:0030182">
    <property type="term" value="P:neuron differentiation"/>
    <property type="evidence" value="ECO:0007669"/>
    <property type="project" value="TreeGrafter"/>
</dbReference>
<dbReference type="Gene3D" id="1.25.40.20">
    <property type="entry name" value="Ankyrin repeat-containing domain"/>
    <property type="match status" value="1"/>
</dbReference>
<dbReference type="InterPro" id="IPR036770">
    <property type="entry name" value="Ankyrin_rpt-contain_sf"/>
</dbReference>
<dbReference type="Pfam" id="PF07647">
    <property type="entry name" value="SAM_2"/>
    <property type="match status" value="1"/>
</dbReference>
<evidence type="ECO:0000313" key="15">
    <source>
        <dbReference type="EMBL" id="KAF4091554.1"/>
    </source>
</evidence>
<proteinExistence type="inferred from homology"/>